<dbReference type="OrthoDB" id="1629754at2"/>
<dbReference type="Proteomes" id="UP000301475">
    <property type="component" value="Chromosome"/>
</dbReference>
<sequence>MDIYSRIISIICNFKAYNKDNANLQDEMYAYSKGLEIISNRLMNIEKECFVSTAEDYGLTVKERYFDSITRASDVKSRREMLLSLLSVDETDFNLDGMKKFMKQFPVSSKITEFATTNRILITVEKNDWIVSNFDFVKSCVEDFFPSHLNILLQINE</sequence>
<reference evidence="1 2" key="1">
    <citation type="submission" date="2019-04" db="EMBL/GenBank/DDBJ databases">
        <authorList>
            <person name="Embree M."/>
            <person name="Gaffney J.R."/>
        </authorList>
    </citation>
    <scope>NUCLEOTIDE SEQUENCE [LARGE SCALE GENOMIC DNA]</scope>
    <source>
        <strain evidence="1 2">JE7A12</strain>
    </source>
</reference>
<dbReference type="AlphaFoldDB" id="A0A4P8XTP7"/>
<evidence type="ECO:0008006" key="3">
    <source>
        <dbReference type="Google" id="ProtNLM"/>
    </source>
</evidence>
<evidence type="ECO:0000313" key="2">
    <source>
        <dbReference type="Proteomes" id="UP000301475"/>
    </source>
</evidence>
<name>A0A4P8XTP7_9FIRM</name>
<proteinExistence type="predicted"/>
<protein>
    <recommendedName>
        <fullName evidence="3">DUF2313 domain-containing protein</fullName>
    </recommendedName>
</protein>
<keyword evidence="2" id="KW-1185">Reference proteome</keyword>
<evidence type="ECO:0000313" key="1">
    <source>
        <dbReference type="EMBL" id="QCT06351.1"/>
    </source>
</evidence>
<organism evidence="1 2">
    <name type="scientific">Ruminococcus bovis</name>
    <dbReference type="NCBI Taxonomy" id="2564099"/>
    <lineage>
        <taxon>Bacteria</taxon>
        <taxon>Bacillati</taxon>
        <taxon>Bacillota</taxon>
        <taxon>Clostridia</taxon>
        <taxon>Eubacteriales</taxon>
        <taxon>Oscillospiraceae</taxon>
        <taxon>Ruminococcus</taxon>
    </lineage>
</organism>
<accession>A0A4P8XTP7</accession>
<gene>
    <name evidence="1" type="ORF">E5Z56_02860</name>
</gene>
<dbReference type="RefSeq" id="WP_138156434.1">
    <property type="nucleotide sequence ID" value="NZ_CP039381.1"/>
</dbReference>
<dbReference type="KEGG" id="ruj:E5Z56_02860"/>
<dbReference type="EMBL" id="CP039381">
    <property type="protein sequence ID" value="QCT06351.1"/>
    <property type="molecule type" value="Genomic_DNA"/>
</dbReference>